<comment type="pathway">
    <text evidence="3">Aromatic compound metabolism; melatonin biosynthesis; melatonin from serotonin: step 1/2.</text>
</comment>
<comment type="similarity">
    <text evidence="4">Belongs to the acetyltransferase family. AANAT subfamily.</text>
</comment>
<comment type="catalytic activity">
    <reaction evidence="10">
        <text>serotonin + (9Z)-octadecenoyl-CoA = N-(9Z-octadecenoyl)-serotonin + CoA + H(+)</text>
        <dbReference type="Rhea" id="RHEA:51392"/>
        <dbReference type="ChEBI" id="CHEBI:15378"/>
        <dbReference type="ChEBI" id="CHEBI:57287"/>
        <dbReference type="ChEBI" id="CHEBI:57387"/>
        <dbReference type="ChEBI" id="CHEBI:134064"/>
        <dbReference type="ChEBI" id="CHEBI:350546"/>
    </reaction>
    <physiologicalReaction direction="left-to-right" evidence="10">
        <dbReference type="Rhea" id="RHEA:51393"/>
    </physiologicalReaction>
</comment>
<dbReference type="InterPro" id="IPR016181">
    <property type="entry name" value="Acyl_CoA_acyltransferase"/>
</dbReference>
<dbReference type="PANTHER" id="PTHR20905:SF1">
    <property type="entry name" value="AT07410P-RELATED"/>
    <property type="match status" value="1"/>
</dbReference>
<dbReference type="EC" id="2.3.1.87" evidence="5"/>
<organism evidence="15 16">
    <name type="scientific">Drosophila kikkawai</name>
    <name type="common">Fruit fly</name>
    <dbReference type="NCBI Taxonomy" id="30033"/>
    <lineage>
        <taxon>Eukaryota</taxon>
        <taxon>Metazoa</taxon>
        <taxon>Ecdysozoa</taxon>
        <taxon>Arthropoda</taxon>
        <taxon>Hexapoda</taxon>
        <taxon>Insecta</taxon>
        <taxon>Pterygota</taxon>
        <taxon>Neoptera</taxon>
        <taxon>Endopterygota</taxon>
        <taxon>Diptera</taxon>
        <taxon>Brachycera</taxon>
        <taxon>Muscomorpha</taxon>
        <taxon>Ephydroidea</taxon>
        <taxon>Drosophilidae</taxon>
        <taxon>Drosophila</taxon>
        <taxon>Sophophora</taxon>
    </lineage>
</organism>
<name>A0A6P4JG32_DROKI</name>
<evidence type="ECO:0000313" key="15">
    <source>
        <dbReference type="Proteomes" id="UP001652661"/>
    </source>
</evidence>
<evidence type="ECO:0000256" key="7">
    <source>
        <dbReference type="ARBA" id="ARBA00050849"/>
    </source>
</evidence>
<sequence>MSAIAIRALTPDDFEEVEAFLAVHFFKQEPLMLIPQADPNQSKVTPAESELHRSLLSQGLSLAAIDRSSGDRIVGVVLAGEMVPEDLEREFQEVEQKEVKCLLDKIHKFLAGIERRANIFKHYGVERALYLYMLGVDTSVRRQGVGSRLVAATIELGRERGYPVMASTCTNLHSTRLMTALHMECVLSQNYADYKDERGEVILRPGEPHTKASVVGIRL</sequence>
<gene>
    <name evidence="16" type="primary">AANATL2</name>
</gene>
<evidence type="ECO:0000256" key="2">
    <source>
        <dbReference type="ARBA" id="ARBA00023315"/>
    </source>
</evidence>
<keyword evidence="2" id="KW-0012">Acyltransferase</keyword>
<evidence type="ECO:0000256" key="8">
    <source>
        <dbReference type="ARBA" id="ARBA00051284"/>
    </source>
</evidence>
<evidence type="ECO:0000313" key="16">
    <source>
        <dbReference type="RefSeq" id="XP_017033764.1"/>
    </source>
</evidence>
<dbReference type="CDD" id="cd04301">
    <property type="entry name" value="NAT_SF"/>
    <property type="match status" value="1"/>
</dbReference>
<comment type="catalytic activity">
    <reaction evidence="11">
        <text>serotonin + hexadecanoyl-CoA = N-hexadecanoyl-serotonin + CoA + H(+)</text>
        <dbReference type="Rhea" id="RHEA:51384"/>
        <dbReference type="ChEBI" id="CHEBI:15378"/>
        <dbReference type="ChEBI" id="CHEBI:57287"/>
        <dbReference type="ChEBI" id="CHEBI:57379"/>
        <dbReference type="ChEBI" id="CHEBI:134059"/>
        <dbReference type="ChEBI" id="CHEBI:350546"/>
    </reaction>
    <physiologicalReaction direction="left-to-right" evidence="11">
        <dbReference type="Rhea" id="RHEA:51385"/>
    </physiologicalReaction>
</comment>
<evidence type="ECO:0000259" key="14">
    <source>
        <dbReference type="Pfam" id="PF00583"/>
    </source>
</evidence>
<evidence type="ECO:0000256" key="3">
    <source>
        <dbReference type="ARBA" id="ARBA00037926"/>
    </source>
</evidence>
<evidence type="ECO:0000256" key="9">
    <source>
        <dbReference type="ARBA" id="ARBA00051711"/>
    </source>
</evidence>
<dbReference type="Proteomes" id="UP001652661">
    <property type="component" value="Chromosome 2L"/>
</dbReference>
<dbReference type="FunFam" id="3.40.630.30:FF:000046">
    <property type="entry name" value="Dopamine N-acetyltransferase"/>
    <property type="match status" value="1"/>
</dbReference>
<comment type="catalytic activity">
    <reaction evidence="6">
        <text>dopamine + (9Z)-octadecenoyl-CoA = N-(9Z-octadecanoyl)-dopamine + CoA + H(+)</text>
        <dbReference type="Rhea" id="RHEA:51380"/>
        <dbReference type="ChEBI" id="CHEBI:15378"/>
        <dbReference type="ChEBI" id="CHEBI:31883"/>
        <dbReference type="ChEBI" id="CHEBI:57287"/>
        <dbReference type="ChEBI" id="CHEBI:57387"/>
        <dbReference type="ChEBI" id="CHEBI:59905"/>
    </reaction>
    <physiologicalReaction direction="left-to-right" evidence="6">
        <dbReference type="Rhea" id="RHEA:51381"/>
    </physiologicalReaction>
</comment>
<keyword evidence="15" id="KW-1185">Reference proteome</keyword>
<comment type="catalytic activity">
    <reaction evidence="8">
        <text>serotonin + (5Z,8Z,11Z,14Z)-eicosatetraenoyl-CoA = N-[(5Z,8Z,11Z,14Z)-eicosatetraenoyl]-serotonin + CoA + H(+)</text>
        <dbReference type="Rhea" id="RHEA:51396"/>
        <dbReference type="ChEBI" id="CHEBI:15378"/>
        <dbReference type="ChEBI" id="CHEBI:57287"/>
        <dbReference type="ChEBI" id="CHEBI:57368"/>
        <dbReference type="ChEBI" id="CHEBI:132255"/>
        <dbReference type="ChEBI" id="CHEBI:350546"/>
    </reaction>
    <physiologicalReaction direction="left-to-right" evidence="8">
        <dbReference type="Rhea" id="RHEA:51397"/>
    </physiologicalReaction>
</comment>
<protein>
    <recommendedName>
        <fullName evidence="5">aralkylamine N-acetyltransferase</fullName>
        <ecNumber evidence="5">2.3.1.87</ecNumber>
    </recommendedName>
</protein>
<evidence type="ECO:0000256" key="5">
    <source>
        <dbReference type="ARBA" id="ARBA00039114"/>
    </source>
</evidence>
<dbReference type="SUPFAM" id="SSF55729">
    <property type="entry name" value="Acyl-CoA N-acyltransferases (Nat)"/>
    <property type="match status" value="1"/>
</dbReference>
<evidence type="ECO:0000256" key="12">
    <source>
        <dbReference type="ARBA" id="ARBA00052335"/>
    </source>
</evidence>
<comment type="catalytic activity">
    <reaction evidence="13">
        <text>serotonin + acetyl-CoA = N-acetylserotonin + CoA + H(+)</text>
        <dbReference type="Rhea" id="RHEA:25217"/>
        <dbReference type="ChEBI" id="CHEBI:15378"/>
        <dbReference type="ChEBI" id="CHEBI:17697"/>
        <dbReference type="ChEBI" id="CHEBI:57287"/>
        <dbReference type="ChEBI" id="CHEBI:57288"/>
        <dbReference type="ChEBI" id="CHEBI:350546"/>
        <dbReference type="EC" id="2.3.1.87"/>
    </reaction>
    <physiologicalReaction direction="left-to-right" evidence="13">
        <dbReference type="Rhea" id="RHEA:25218"/>
    </physiologicalReaction>
</comment>
<evidence type="ECO:0000256" key="13">
    <source>
        <dbReference type="ARBA" id="ARBA00052491"/>
    </source>
</evidence>
<dbReference type="RefSeq" id="XP_017033764.1">
    <property type="nucleotide sequence ID" value="XM_017178275.3"/>
</dbReference>
<comment type="catalytic activity">
    <reaction evidence="9">
        <text>dopamine + acetyl-CoA = N-acetyldopamine + CoA + H(+)</text>
        <dbReference type="Rhea" id="RHEA:51388"/>
        <dbReference type="ChEBI" id="CHEBI:15378"/>
        <dbReference type="ChEBI" id="CHEBI:57287"/>
        <dbReference type="ChEBI" id="CHEBI:57288"/>
        <dbReference type="ChEBI" id="CHEBI:59905"/>
        <dbReference type="ChEBI" id="CHEBI:125678"/>
    </reaction>
    <physiologicalReaction direction="left-to-right" evidence="9">
        <dbReference type="Rhea" id="RHEA:51389"/>
    </physiologicalReaction>
</comment>
<reference evidence="16" key="2">
    <citation type="submission" date="2025-08" db="UniProtKB">
        <authorList>
            <consortium name="RefSeq"/>
        </authorList>
    </citation>
    <scope>IDENTIFICATION</scope>
    <source>
        <strain evidence="16">14028-0561.14</strain>
        <tissue evidence="16">Whole fly</tissue>
    </source>
</reference>
<dbReference type="Pfam" id="PF00583">
    <property type="entry name" value="Acetyltransf_1"/>
    <property type="match status" value="1"/>
</dbReference>
<evidence type="ECO:0000256" key="1">
    <source>
        <dbReference type="ARBA" id="ARBA00022679"/>
    </source>
</evidence>
<dbReference type="OrthoDB" id="41532at2759"/>
<evidence type="ECO:0000256" key="4">
    <source>
        <dbReference type="ARBA" id="ARBA00038182"/>
    </source>
</evidence>
<dbReference type="GO" id="GO:0004059">
    <property type="term" value="F:aralkylamine N-acetyltransferase activity"/>
    <property type="evidence" value="ECO:0007669"/>
    <property type="project" value="UniProtKB-EC"/>
</dbReference>
<evidence type="ECO:0000256" key="10">
    <source>
        <dbReference type="ARBA" id="ARBA00051823"/>
    </source>
</evidence>
<proteinExistence type="inferred from homology"/>
<dbReference type="InterPro" id="IPR000182">
    <property type="entry name" value="GNAT_dom"/>
</dbReference>
<keyword evidence="1" id="KW-0808">Transferase</keyword>
<dbReference type="OMA" id="YMLGVDT"/>
<evidence type="ECO:0000256" key="11">
    <source>
        <dbReference type="ARBA" id="ARBA00052178"/>
    </source>
</evidence>
<reference evidence="15" key="1">
    <citation type="submission" date="2025-05" db="UniProtKB">
        <authorList>
            <consortium name="RefSeq"/>
        </authorList>
    </citation>
    <scope>NUCLEOTIDE SEQUENCE [LARGE SCALE GENOMIC DNA]</scope>
    <source>
        <strain evidence="15">14028-0561.14</strain>
    </source>
</reference>
<dbReference type="Gene3D" id="3.40.630.30">
    <property type="match status" value="1"/>
</dbReference>
<accession>A0A6P4JG32</accession>
<dbReference type="AlphaFoldDB" id="A0A6P4JG32"/>
<evidence type="ECO:0000256" key="6">
    <source>
        <dbReference type="ARBA" id="ARBA00050189"/>
    </source>
</evidence>
<comment type="catalytic activity">
    <reaction evidence="7">
        <text>serotonin + octadecanoyl-CoA = N-octadecanoyl-serotonin + CoA + H(+)</text>
        <dbReference type="Rhea" id="RHEA:51400"/>
        <dbReference type="ChEBI" id="CHEBI:15378"/>
        <dbReference type="ChEBI" id="CHEBI:57287"/>
        <dbReference type="ChEBI" id="CHEBI:57394"/>
        <dbReference type="ChEBI" id="CHEBI:134065"/>
        <dbReference type="ChEBI" id="CHEBI:350546"/>
    </reaction>
    <physiologicalReaction direction="left-to-right" evidence="7">
        <dbReference type="Rhea" id="RHEA:51401"/>
    </physiologicalReaction>
</comment>
<dbReference type="PANTHER" id="PTHR20905">
    <property type="entry name" value="N-ACETYLTRANSFERASE-RELATED"/>
    <property type="match status" value="1"/>
</dbReference>
<feature type="domain" description="N-acetyltransferase" evidence="14">
    <location>
        <begin position="121"/>
        <end position="178"/>
    </location>
</feature>
<comment type="catalytic activity">
    <reaction evidence="12">
        <text>dopamine + hexadecanoyl-CoA = N-hexadecanoyl-dopamine + CoA + H(+)</text>
        <dbReference type="Rhea" id="RHEA:51376"/>
        <dbReference type="ChEBI" id="CHEBI:15378"/>
        <dbReference type="ChEBI" id="CHEBI:57287"/>
        <dbReference type="ChEBI" id="CHEBI:57379"/>
        <dbReference type="ChEBI" id="CHEBI:59905"/>
        <dbReference type="ChEBI" id="CHEBI:134058"/>
    </reaction>
    <physiologicalReaction direction="left-to-right" evidence="12">
        <dbReference type="Rhea" id="RHEA:51377"/>
    </physiologicalReaction>
</comment>